<evidence type="ECO:0000259" key="1">
    <source>
        <dbReference type="Pfam" id="PF14690"/>
    </source>
</evidence>
<name>A0A927RCB7_9ACTN</name>
<evidence type="ECO:0000313" key="2">
    <source>
        <dbReference type="EMBL" id="MBE1606960.1"/>
    </source>
</evidence>
<dbReference type="AlphaFoldDB" id="A0A927RCB7"/>
<accession>A0A927RCB7</accession>
<organism evidence="2 3">
    <name type="scientific">Actinopolymorpha pittospori</name>
    <dbReference type="NCBI Taxonomy" id="648752"/>
    <lineage>
        <taxon>Bacteria</taxon>
        <taxon>Bacillati</taxon>
        <taxon>Actinomycetota</taxon>
        <taxon>Actinomycetes</taxon>
        <taxon>Propionibacteriales</taxon>
        <taxon>Actinopolymorphaceae</taxon>
        <taxon>Actinopolymorpha</taxon>
    </lineage>
</organism>
<feature type="domain" description="Transposase IS204/IS1001/IS1096/IS1165 zinc-finger" evidence="1">
    <location>
        <begin position="64"/>
        <end position="104"/>
    </location>
</feature>
<dbReference type="InterPro" id="IPR029261">
    <property type="entry name" value="Transposase_Znf"/>
</dbReference>
<keyword evidence="3" id="KW-1185">Reference proteome</keyword>
<dbReference type="PANTHER" id="PTHR33498:SF1">
    <property type="entry name" value="TRANSPOSASE FOR INSERTION SEQUENCE ELEMENT IS1557"/>
    <property type="match status" value="1"/>
</dbReference>
<protein>
    <submittedName>
        <fullName evidence="2">Transposase</fullName>
    </submittedName>
</protein>
<proteinExistence type="predicted"/>
<dbReference type="InterPro" id="IPR047951">
    <property type="entry name" value="Transpos_ISL3"/>
</dbReference>
<dbReference type="Proteomes" id="UP000638648">
    <property type="component" value="Unassembled WGS sequence"/>
</dbReference>
<dbReference type="Pfam" id="PF14690">
    <property type="entry name" value="Zn_ribbon_ISL3"/>
    <property type="match status" value="1"/>
</dbReference>
<comment type="caution">
    <text evidence="2">The sequence shown here is derived from an EMBL/GenBank/DDBJ whole genome shotgun (WGS) entry which is preliminary data.</text>
</comment>
<reference evidence="2" key="1">
    <citation type="submission" date="2020-10" db="EMBL/GenBank/DDBJ databases">
        <title>Sequencing the genomes of 1000 actinobacteria strains.</title>
        <authorList>
            <person name="Klenk H.-P."/>
        </authorList>
    </citation>
    <scope>NUCLEOTIDE SEQUENCE</scope>
    <source>
        <strain evidence="2">DSM 45354</strain>
    </source>
</reference>
<dbReference type="EMBL" id="JADBEM010000001">
    <property type="protein sequence ID" value="MBE1606960.1"/>
    <property type="molecule type" value="Genomic_DNA"/>
</dbReference>
<dbReference type="PANTHER" id="PTHR33498">
    <property type="entry name" value="TRANSPOSASE FOR INSERTION SEQUENCE ELEMENT IS1557"/>
    <property type="match status" value="1"/>
</dbReference>
<gene>
    <name evidence="2" type="ORF">HEB94_003808</name>
</gene>
<dbReference type="RefSeq" id="WP_192750983.1">
    <property type="nucleotide sequence ID" value="NZ_BAABJL010000069.1"/>
</dbReference>
<evidence type="ECO:0000313" key="3">
    <source>
        <dbReference type="Proteomes" id="UP000638648"/>
    </source>
</evidence>
<sequence>MGKEGPSRAGFCFDQETPEQEWLCRVFVSLPLLLPHLADVVVRGVEHLESEVVIWARASSGGALCPQCGAGSARVHSRYWRRLADTAIGGRPVVIKLQVRRFFCIADGCGAVTFAEQIPGLTSPHARRTPLVRGQLESIGIALADRAGARLARCLGVGTSRSTLLRMVRALPDPPTGIVSVLGVDDFAFRRGRVYGTVLMNLDTNTPIDLLPDSQSDTFAAWLREHPGASMGLAEVGLMTWPTVWLESIRVVDCLR</sequence>